<gene>
    <name evidence="1" type="ORF">P1J78_22385</name>
</gene>
<dbReference type="AlphaFoldDB" id="A0AAE3NSK6"/>
<dbReference type="RefSeq" id="WP_275569601.1">
    <property type="nucleotide sequence ID" value="NZ_JARGYC010000097.1"/>
</dbReference>
<reference evidence="1" key="1">
    <citation type="submission" date="2023-03" db="EMBL/GenBank/DDBJ databases">
        <title>Multiphase analysis and comparison of six strains from genera Psychromarinibacter, Lutimaribacter, and Maritimibacter, including a novel species: Psychromarinibacter sediminicola sp. nov.</title>
        <authorList>
            <person name="Wang Y.-H."/>
            <person name="Ye M.-Q."/>
            <person name="Du Z.-J."/>
        </authorList>
    </citation>
    <scope>NUCLEOTIDE SEQUENCE</scope>
    <source>
        <strain evidence="1">C21-152</strain>
    </source>
</reference>
<proteinExistence type="predicted"/>
<comment type="caution">
    <text evidence="1">The sequence shown here is derived from an EMBL/GenBank/DDBJ whole genome shotgun (WGS) entry which is preliminary data.</text>
</comment>
<dbReference type="Proteomes" id="UP001220964">
    <property type="component" value="Unassembled WGS sequence"/>
</dbReference>
<organism evidence="1 2">
    <name type="scientific">Psychromarinibacter sediminicola</name>
    <dbReference type="NCBI Taxonomy" id="3033385"/>
    <lineage>
        <taxon>Bacteria</taxon>
        <taxon>Pseudomonadati</taxon>
        <taxon>Pseudomonadota</taxon>
        <taxon>Alphaproteobacteria</taxon>
        <taxon>Rhodobacterales</taxon>
        <taxon>Paracoccaceae</taxon>
        <taxon>Psychromarinibacter</taxon>
    </lineage>
</organism>
<evidence type="ECO:0000313" key="1">
    <source>
        <dbReference type="EMBL" id="MDF0603483.1"/>
    </source>
</evidence>
<evidence type="ECO:0000313" key="2">
    <source>
        <dbReference type="Proteomes" id="UP001220964"/>
    </source>
</evidence>
<sequence length="60" mass="6337">MLAALSDLFAPLPRAGTTAAPRPPRRTAPLLMGDILAARGGEPEFLIQWRAARDAADKGP</sequence>
<name>A0AAE3NSK6_9RHOB</name>
<protein>
    <submittedName>
        <fullName evidence="1">Uncharacterized protein</fullName>
    </submittedName>
</protein>
<accession>A0AAE3NSK6</accession>
<keyword evidence="2" id="KW-1185">Reference proteome</keyword>
<dbReference type="EMBL" id="JARGYC010000097">
    <property type="protein sequence ID" value="MDF0603483.1"/>
    <property type="molecule type" value="Genomic_DNA"/>
</dbReference>